<keyword evidence="2" id="KW-0808">Transferase</keyword>
<keyword evidence="5" id="KW-1185">Reference proteome</keyword>
<dbReference type="Pfam" id="PF13439">
    <property type="entry name" value="Glyco_transf_4"/>
    <property type="match status" value="1"/>
</dbReference>
<dbReference type="PANTHER" id="PTHR12526:SF510">
    <property type="entry name" value="D-INOSITOL 3-PHOSPHATE GLYCOSYLTRANSFERASE"/>
    <property type="match status" value="1"/>
</dbReference>
<evidence type="ECO:0000256" key="1">
    <source>
        <dbReference type="ARBA" id="ARBA00022676"/>
    </source>
</evidence>
<evidence type="ECO:0000313" key="5">
    <source>
        <dbReference type="Proteomes" id="UP001153050"/>
    </source>
</evidence>
<dbReference type="SUPFAM" id="SSF53756">
    <property type="entry name" value="UDP-Glycosyltransferase/glycogen phosphorylase"/>
    <property type="match status" value="1"/>
</dbReference>
<evidence type="ECO:0000259" key="3">
    <source>
        <dbReference type="Pfam" id="PF13439"/>
    </source>
</evidence>
<accession>A0ABM9ECD5</accession>
<evidence type="ECO:0000256" key="2">
    <source>
        <dbReference type="ARBA" id="ARBA00022679"/>
    </source>
</evidence>
<reference evidence="4 5" key="1">
    <citation type="submission" date="2022-03" db="EMBL/GenBank/DDBJ databases">
        <authorList>
            <person name="Brunel B."/>
        </authorList>
    </citation>
    <scope>NUCLEOTIDE SEQUENCE [LARGE SCALE GENOMIC DNA]</scope>
    <source>
        <strain evidence="4">STM5069sample</strain>
    </source>
</reference>
<protein>
    <recommendedName>
        <fullName evidence="3">Glycosyltransferase subfamily 4-like N-terminal domain-containing protein</fullName>
    </recommendedName>
</protein>
<organism evidence="4 5">
    <name type="scientific">Mesorhizobium escarrei</name>
    <dbReference type="NCBI Taxonomy" id="666018"/>
    <lineage>
        <taxon>Bacteria</taxon>
        <taxon>Pseudomonadati</taxon>
        <taxon>Pseudomonadota</taxon>
        <taxon>Alphaproteobacteria</taxon>
        <taxon>Hyphomicrobiales</taxon>
        <taxon>Phyllobacteriaceae</taxon>
        <taxon>Mesorhizobium</taxon>
    </lineage>
</organism>
<dbReference type="InterPro" id="IPR028098">
    <property type="entry name" value="Glyco_trans_4-like_N"/>
</dbReference>
<name>A0ABM9ECD5_9HYPH</name>
<evidence type="ECO:0000313" key="4">
    <source>
        <dbReference type="EMBL" id="CAH2406474.1"/>
    </source>
</evidence>
<dbReference type="Proteomes" id="UP001153050">
    <property type="component" value="Unassembled WGS sequence"/>
</dbReference>
<feature type="domain" description="Glycosyltransferase subfamily 4-like N-terminal" evidence="3">
    <location>
        <begin position="35"/>
        <end position="150"/>
    </location>
</feature>
<proteinExistence type="predicted"/>
<comment type="caution">
    <text evidence="4">The sequence shown here is derived from an EMBL/GenBank/DDBJ whole genome shotgun (WGS) entry which is preliminary data.</text>
</comment>
<keyword evidence="1" id="KW-0328">Glycosyltransferase</keyword>
<dbReference type="EMBL" id="CAKXZT010000149">
    <property type="protein sequence ID" value="CAH2406474.1"/>
    <property type="molecule type" value="Genomic_DNA"/>
</dbReference>
<gene>
    <name evidence="4" type="ORF">MES5069_520143</name>
</gene>
<dbReference type="Gene3D" id="3.40.50.2000">
    <property type="entry name" value="Glycogen Phosphorylase B"/>
    <property type="match status" value="2"/>
</dbReference>
<dbReference type="PANTHER" id="PTHR12526">
    <property type="entry name" value="GLYCOSYLTRANSFERASE"/>
    <property type="match status" value="1"/>
</dbReference>
<sequence>MTLVHGSGLQDPNDGYFSNVVKLPQVDVGGSSIVSYLRQMRFLLASRSWIRRNYQDFDVMFTPASNILTLVPSMSAVRLGIPVVGRVAAAGTELYDNGKGRAMMRWSSRRASLISKLSRIVAISRQIEERLHLLGVPAEKIVYFPNSVDCLRFRPADRDEKAGARRRFGIPADARIVIVSVGAVTRRKGQHLLVQALSRLPTDVHLLLVGPVREAEYGSLLSSSSNANGVADRVHRCGHIEDIQEAYFASDVFVLPSTDEGMPNAMVEAMSAGLACVGTRISGISELLDEGRGVIVERDSSAIAESISEYLDDPQLMKRHADSGRIYITANQNSETAAKKFYDLLLEVSDR</sequence>
<dbReference type="CDD" id="cd03801">
    <property type="entry name" value="GT4_PimA-like"/>
    <property type="match status" value="1"/>
</dbReference>
<dbReference type="Pfam" id="PF13692">
    <property type="entry name" value="Glyco_trans_1_4"/>
    <property type="match status" value="1"/>
</dbReference>